<proteinExistence type="inferred from homology"/>
<dbReference type="SMART" id="SM00822">
    <property type="entry name" value="PKS_KR"/>
    <property type="match status" value="1"/>
</dbReference>
<dbReference type="Gene3D" id="3.40.50.720">
    <property type="entry name" value="NAD(P)-binding Rossmann-like Domain"/>
    <property type="match status" value="1"/>
</dbReference>
<dbReference type="InterPro" id="IPR057326">
    <property type="entry name" value="KR_dom"/>
</dbReference>
<dbReference type="AlphaFoldDB" id="A0A6I4J347"/>
<keyword evidence="4" id="KW-1185">Reference proteome</keyword>
<dbReference type="InterPro" id="IPR050259">
    <property type="entry name" value="SDR"/>
</dbReference>
<dbReference type="InterPro" id="IPR036291">
    <property type="entry name" value="NAD(P)-bd_dom_sf"/>
</dbReference>
<comment type="similarity">
    <text evidence="1">Belongs to the short-chain dehydrogenases/reductases (SDR) family.</text>
</comment>
<dbReference type="PRINTS" id="PR00080">
    <property type="entry name" value="SDRFAMILY"/>
</dbReference>
<dbReference type="RefSeq" id="WP_157027442.1">
    <property type="nucleotide sequence ID" value="NZ_WQMS01000013.1"/>
</dbReference>
<accession>A0A6I4J347</accession>
<evidence type="ECO:0000313" key="3">
    <source>
        <dbReference type="EMBL" id="MVO78508.1"/>
    </source>
</evidence>
<dbReference type="SUPFAM" id="SSF51735">
    <property type="entry name" value="NAD(P)-binding Rossmann-fold domains"/>
    <property type="match status" value="1"/>
</dbReference>
<dbReference type="PANTHER" id="PTHR42879:SF2">
    <property type="entry name" value="3-OXOACYL-[ACYL-CARRIER-PROTEIN] REDUCTASE FABG"/>
    <property type="match status" value="1"/>
</dbReference>
<evidence type="ECO:0000313" key="4">
    <source>
        <dbReference type="Proteomes" id="UP000441389"/>
    </source>
</evidence>
<organism evidence="3 4">
    <name type="scientific">Sphingomonas horti</name>
    <dbReference type="NCBI Taxonomy" id="2682842"/>
    <lineage>
        <taxon>Bacteria</taxon>
        <taxon>Pseudomonadati</taxon>
        <taxon>Pseudomonadota</taxon>
        <taxon>Alphaproteobacteria</taxon>
        <taxon>Sphingomonadales</taxon>
        <taxon>Sphingomonadaceae</taxon>
        <taxon>Sphingomonas</taxon>
    </lineage>
</organism>
<gene>
    <name evidence="3" type="ORF">GON01_11260</name>
</gene>
<evidence type="ECO:0000256" key="1">
    <source>
        <dbReference type="ARBA" id="ARBA00006484"/>
    </source>
</evidence>
<dbReference type="Pfam" id="PF13561">
    <property type="entry name" value="adh_short_C2"/>
    <property type="match status" value="1"/>
</dbReference>
<dbReference type="CDD" id="cd05233">
    <property type="entry name" value="SDR_c"/>
    <property type="match status" value="1"/>
</dbReference>
<protein>
    <submittedName>
        <fullName evidence="3">SDR family oxidoreductase</fullName>
    </submittedName>
</protein>
<dbReference type="PROSITE" id="PS00061">
    <property type="entry name" value="ADH_SHORT"/>
    <property type="match status" value="1"/>
</dbReference>
<dbReference type="GO" id="GO:0032787">
    <property type="term" value="P:monocarboxylic acid metabolic process"/>
    <property type="evidence" value="ECO:0007669"/>
    <property type="project" value="UniProtKB-ARBA"/>
</dbReference>
<comment type="caution">
    <text evidence="3">The sequence shown here is derived from an EMBL/GenBank/DDBJ whole genome shotgun (WGS) entry which is preliminary data.</text>
</comment>
<reference evidence="3 4" key="1">
    <citation type="submission" date="2019-12" db="EMBL/GenBank/DDBJ databases">
        <authorList>
            <person name="Huq M.A."/>
        </authorList>
    </citation>
    <scope>NUCLEOTIDE SEQUENCE [LARGE SCALE GENOMIC DNA]</scope>
    <source>
        <strain evidence="3 4">MAH-20</strain>
    </source>
</reference>
<sequence>MAQQGRRVLVTGGSSGIGLAIARAFRDAGEQVCVAGRDPAKLEASGFERLQVDVCDEAALDAAIASAPPFDIVIANAGGAATAPLMKMARADWDRMLALNLTSVWLTARATVPAMIREGQGRFIAIGSTASVKGYAYAGAYAAAKHGVLGMIRSLALELAKTGATANAICPGYTDTPMLRAAMDGVAAKTGRGDVEASFAAINPMGRLIAPHEVAAAALWLASDAAASVNGQAILIDGGETA</sequence>
<dbReference type="PRINTS" id="PR00081">
    <property type="entry name" value="GDHRDH"/>
</dbReference>
<feature type="domain" description="Ketoreductase" evidence="2">
    <location>
        <begin position="6"/>
        <end position="160"/>
    </location>
</feature>
<dbReference type="Proteomes" id="UP000441389">
    <property type="component" value="Unassembled WGS sequence"/>
</dbReference>
<name>A0A6I4J347_9SPHN</name>
<dbReference type="EMBL" id="WQMS01000013">
    <property type="protein sequence ID" value="MVO78508.1"/>
    <property type="molecule type" value="Genomic_DNA"/>
</dbReference>
<dbReference type="PANTHER" id="PTHR42879">
    <property type="entry name" value="3-OXOACYL-(ACYL-CARRIER-PROTEIN) REDUCTASE"/>
    <property type="match status" value="1"/>
</dbReference>
<evidence type="ECO:0000259" key="2">
    <source>
        <dbReference type="SMART" id="SM00822"/>
    </source>
</evidence>
<dbReference type="InterPro" id="IPR002347">
    <property type="entry name" value="SDR_fam"/>
</dbReference>
<dbReference type="InterPro" id="IPR020904">
    <property type="entry name" value="Sc_DH/Rdtase_CS"/>
</dbReference>
<dbReference type="FunFam" id="3.40.50.720:FF:000084">
    <property type="entry name" value="Short-chain dehydrogenase reductase"/>
    <property type="match status" value="1"/>
</dbReference>